<feature type="domain" description="Activator of Hsp90 ATPase homologue 1/2-like C-terminal" evidence="2">
    <location>
        <begin position="26"/>
        <end position="127"/>
    </location>
</feature>
<dbReference type="InterPro" id="IPR023393">
    <property type="entry name" value="START-like_dom_sf"/>
</dbReference>
<name>A0A4U3MH01_9ACTN</name>
<dbReference type="Gene3D" id="3.30.530.20">
    <property type="match status" value="1"/>
</dbReference>
<evidence type="ECO:0000313" key="3">
    <source>
        <dbReference type="EMBL" id="TKK87116.1"/>
    </source>
</evidence>
<dbReference type="RefSeq" id="WP_137248318.1">
    <property type="nucleotide sequence ID" value="NZ_SZQA01000017.1"/>
</dbReference>
<evidence type="ECO:0000313" key="4">
    <source>
        <dbReference type="Proteomes" id="UP000308705"/>
    </source>
</evidence>
<organism evidence="3 4">
    <name type="scientific">Herbidospora galbida</name>
    <dbReference type="NCBI Taxonomy" id="2575442"/>
    <lineage>
        <taxon>Bacteria</taxon>
        <taxon>Bacillati</taxon>
        <taxon>Actinomycetota</taxon>
        <taxon>Actinomycetes</taxon>
        <taxon>Streptosporangiales</taxon>
        <taxon>Streptosporangiaceae</taxon>
        <taxon>Herbidospora</taxon>
    </lineage>
</organism>
<dbReference type="InterPro" id="IPR013538">
    <property type="entry name" value="ASHA1/2-like_C"/>
</dbReference>
<evidence type="ECO:0000259" key="2">
    <source>
        <dbReference type="Pfam" id="PF08327"/>
    </source>
</evidence>
<evidence type="ECO:0000256" key="1">
    <source>
        <dbReference type="ARBA" id="ARBA00006817"/>
    </source>
</evidence>
<protein>
    <submittedName>
        <fullName evidence="3">SRPBCC family protein</fullName>
    </submittedName>
</protein>
<comment type="similarity">
    <text evidence="1">Belongs to the AHA1 family.</text>
</comment>
<reference evidence="3 4" key="1">
    <citation type="submission" date="2019-04" db="EMBL/GenBank/DDBJ databases">
        <title>Herbidospora sp. NEAU-GS14.nov., a novel actinomycete isolated from soil.</title>
        <authorList>
            <person name="Han L."/>
        </authorList>
    </citation>
    <scope>NUCLEOTIDE SEQUENCE [LARGE SCALE GENOMIC DNA]</scope>
    <source>
        <strain evidence="3 4">NEAU-GS14</strain>
    </source>
</reference>
<dbReference type="AlphaFoldDB" id="A0A4U3MH01"/>
<dbReference type="SUPFAM" id="SSF55961">
    <property type="entry name" value="Bet v1-like"/>
    <property type="match status" value="1"/>
</dbReference>
<sequence length="163" mass="18153">MELADVTAGPADDGRWTLVFTRDLRHPPEKVWAALTEPGRLREWAPFESDRDLGTPGDATLVMDGAGTEETILRADRPHLLEYTWGGDLLRWELEPTESGTRLRLSHTMPGPEWAARNAAGWHVCLDTADLLLAGTPQGRVVGDDARDHGWQDLRDAYETKLS</sequence>
<gene>
    <name evidence="3" type="ORF">FDA94_18490</name>
</gene>
<keyword evidence="4" id="KW-1185">Reference proteome</keyword>
<dbReference type="EMBL" id="SZQA01000017">
    <property type="protein sequence ID" value="TKK87116.1"/>
    <property type="molecule type" value="Genomic_DNA"/>
</dbReference>
<dbReference type="OrthoDB" id="9803476at2"/>
<dbReference type="Pfam" id="PF08327">
    <property type="entry name" value="AHSA1"/>
    <property type="match status" value="1"/>
</dbReference>
<comment type="caution">
    <text evidence="3">The sequence shown here is derived from an EMBL/GenBank/DDBJ whole genome shotgun (WGS) entry which is preliminary data.</text>
</comment>
<dbReference type="CDD" id="cd08899">
    <property type="entry name" value="SRPBCC_CalC_Aha1-like_6"/>
    <property type="match status" value="1"/>
</dbReference>
<dbReference type="Proteomes" id="UP000308705">
    <property type="component" value="Unassembled WGS sequence"/>
</dbReference>
<accession>A0A4U3MH01</accession>
<proteinExistence type="inferred from homology"/>